<dbReference type="STRING" id="5486.A0A367YGS1"/>
<feature type="transmembrane region" description="Helical" evidence="4">
    <location>
        <begin position="109"/>
        <end position="126"/>
    </location>
</feature>
<dbReference type="GO" id="GO:0000329">
    <property type="term" value="C:fungal-type vacuole membrane"/>
    <property type="evidence" value="ECO:0007669"/>
    <property type="project" value="TreeGrafter"/>
</dbReference>
<sequence length="165" mass="18797">MDHSQHANMQTSMTHKAMDHTMPGMDGDRCSMNMLFTWDWKNTCIVFKWWHIKTPTGFVISLIAVTLLGALYELLKSWFSHWERNELATLAASNSPSASQERKFKLKRGLFYGFQVLFSFWLMLVFMTYNGWYMLAVAVGAGLGNFVWGSSGSTESGSARNMSCH</sequence>
<feature type="transmembrane region" description="Helical" evidence="4">
    <location>
        <begin position="56"/>
        <end position="75"/>
    </location>
</feature>
<reference evidence="5 6" key="1">
    <citation type="submission" date="2018-06" db="EMBL/GenBank/DDBJ databases">
        <title>Whole genome sequencing of Candida tropicalis (genome annotated by CSBL at Korea University).</title>
        <authorList>
            <person name="Ahn J."/>
        </authorList>
    </citation>
    <scope>NUCLEOTIDE SEQUENCE [LARGE SCALE GENOMIC DNA]</scope>
    <source>
        <strain evidence="5 6">ATCC 20962</strain>
    </source>
</reference>
<keyword evidence="4" id="KW-0813">Transport</keyword>
<keyword evidence="4" id="KW-0406">Ion transport</keyword>
<evidence type="ECO:0000256" key="3">
    <source>
        <dbReference type="ARBA" id="ARBA00023136"/>
    </source>
</evidence>
<keyword evidence="4" id="KW-0187">Copper transport</keyword>
<dbReference type="PANTHER" id="PTHR12483">
    <property type="entry name" value="SOLUTE CARRIER FAMILY 31 COPPER TRANSPORTERS"/>
    <property type="match status" value="1"/>
</dbReference>
<evidence type="ECO:0000256" key="1">
    <source>
        <dbReference type="ARBA" id="ARBA00022692"/>
    </source>
</evidence>
<keyword evidence="3 4" id="KW-0472">Membrane</keyword>
<dbReference type="Proteomes" id="UP000253472">
    <property type="component" value="Unassembled WGS sequence"/>
</dbReference>
<organism evidence="5 6">
    <name type="scientific">Candida viswanathii</name>
    <dbReference type="NCBI Taxonomy" id="5486"/>
    <lineage>
        <taxon>Eukaryota</taxon>
        <taxon>Fungi</taxon>
        <taxon>Dikarya</taxon>
        <taxon>Ascomycota</taxon>
        <taxon>Saccharomycotina</taxon>
        <taxon>Pichiomycetes</taxon>
        <taxon>Debaryomycetaceae</taxon>
        <taxon>Candida/Lodderomyces clade</taxon>
        <taxon>Candida</taxon>
    </lineage>
</organism>
<dbReference type="Pfam" id="PF04145">
    <property type="entry name" value="Ctr"/>
    <property type="match status" value="1"/>
</dbReference>
<dbReference type="OrthoDB" id="161814at2759"/>
<comment type="subcellular location">
    <subcellularLocation>
        <location evidence="4">Membrane</location>
        <topology evidence="4">Multi-pass membrane protein</topology>
    </subcellularLocation>
</comment>
<dbReference type="AlphaFoldDB" id="A0A367YGS1"/>
<gene>
    <name evidence="5" type="primary">CTR2</name>
    <name evidence="5" type="ORF">Cantr_00723</name>
</gene>
<name>A0A367YGS1_9ASCO</name>
<comment type="similarity">
    <text evidence="4">Belongs to the copper transporter (Ctr) (TC 1.A.56) family. SLC31A subfamily.</text>
</comment>
<evidence type="ECO:0000313" key="5">
    <source>
        <dbReference type="EMBL" id="RCK64967.1"/>
    </source>
</evidence>
<dbReference type="PANTHER" id="PTHR12483:SF115">
    <property type="entry name" value="COPPER TRANSPORT PROTEIN"/>
    <property type="match status" value="1"/>
</dbReference>
<keyword evidence="2 4" id="KW-1133">Transmembrane helix</keyword>
<evidence type="ECO:0000313" key="6">
    <source>
        <dbReference type="Proteomes" id="UP000253472"/>
    </source>
</evidence>
<proteinExistence type="inferred from homology"/>
<keyword evidence="4" id="KW-0186">Copper</keyword>
<dbReference type="InterPro" id="IPR007274">
    <property type="entry name" value="Cop_transporter"/>
</dbReference>
<evidence type="ECO:0000256" key="4">
    <source>
        <dbReference type="RuleBase" id="RU367022"/>
    </source>
</evidence>
<comment type="caution">
    <text evidence="5">The sequence shown here is derived from an EMBL/GenBank/DDBJ whole genome shotgun (WGS) entry which is preliminary data.</text>
</comment>
<dbReference type="EMBL" id="QLNQ01000021">
    <property type="protein sequence ID" value="RCK64967.1"/>
    <property type="molecule type" value="Genomic_DNA"/>
</dbReference>
<keyword evidence="6" id="KW-1185">Reference proteome</keyword>
<keyword evidence="1 4" id="KW-0812">Transmembrane</keyword>
<accession>A0A367YGS1</accession>
<dbReference type="GO" id="GO:0005375">
    <property type="term" value="F:copper ion transmembrane transporter activity"/>
    <property type="evidence" value="ECO:0007669"/>
    <property type="project" value="UniProtKB-UniRule"/>
</dbReference>
<evidence type="ECO:0000256" key="2">
    <source>
        <dbReference type="ARBA" id="ARBA00022989"/>
    </source>
</evidence>
<protein>
    <recommendedName>
        <fullName evidence="4">Copper transport protein</fullName>
    </recommendedName>
</protein>